<dbReference type="AlphaFoldDB" id="A0A975DBD8"/>
<dbReference type="KEGG" id="psym:J1N51_14125"/>
<feature type="chain" id="PRO_5037080248" evidence="2">
    <location>
        <begin position="28"/>
        <end position="245"/>
    </location>
</feature>
<keyword evidence="1" id="KW-0472">Membrane</keyword>
<evidence type="ECO:0000256" key="2">
    <source>
        <dbReference type="SAM" id="SignalP"/>
    </source>
</evidence>
<proteinExistence type="predicted"/>
<accession>A0A975DBD8</accession>
<dbReference type="Proteomes" id="UP000682739">
    <property type="component" value="Chromosome"/>
</dbReference>
<protein>
    <submittedName>
        <fullName evidence="3">HupE/UreJ family protein</fullName>
    </submittedName>
</protein>
<organism evidence="3 4">
    <name type="scientific">Psychrosphaera ytuae</name>
    <dbReference type="NCBI Taxonomy" id="2820710"/>
    <lineage>
        <taxon>Bacteria</taxon>
        <taxon>Pseudomonadati</taxon>
        <taxon>Pseudomonadota</taxon>
        <taxon>Gammaproteobacteria</taxon>
        <taxon>Alteromonadales</taxon>
        <taxon>Pseudoalteromonadaceae</taxon>
        <taxon>Psychrosphaera</taxon>
    </lineage>
</organism>
<gene>
    <name evidence="3" type="ORF">J1N51_14125</name>
</gene>
<dbReference type="InterPro" id="IPR032809">
    <property type="entry name" value="Put_HupE_UreJ"/>
</dbReference>
<reference evidence="3" key="1">
    <citation type="submission" date="2021-03" db="EMBL/GenBank/DDBJ databases">
        <title>Description of Psychrosphaera ytuae sp. nov. isolated from deep sea sediment of South China Sea.</title>
        <authorList>
            <person name="Zhang J."/>
            <person name="Xu X.-D."/>
        </authorList>
    </citation>
    <scope>NUCLEOTIDE SEQUENCE</scope>
    <source>
        <strain evidence="3">MTZ26</strain>
    </source>
</reference>
<keyword evidence="2" id="KW-0732">Signal</keyword>
<sequence length="245" mass="26883">MTVNKALTWIAISFFTFVLMSWSGVTAAETTELKKGPSPEMQAAMQAMAQQQADSDGLTSGERIVKYVKSGFVHILPLGLDHILFVLALFFSTTVFSKLFWQVTAFTLAHSVTLALSSLGFINLSGAIVEPLIALSIVWMAVDNIRFENAKSHRIWVIVLFGLLHGMGFASVLSEFGLPQDAFLTALFSFNIGVELGQLAVLVMAFLVFFKLSDKPSYRAFVQVPLSAVIGAVGLYWFIERVFGL</sequence>
<feature type="transmembrane region" description="Helical" evidence="1">
    <location>
        <begin position="154"/>
        <end position="174"/>
    </location>
</feature>
<dbReference type="RefSeq" id="WP_208831883.1">
    <property type="nucleotide sequence ID" value="NZ_CP072110.1"/>
</dbReference>
<dbReference type="Pfam" id="PF13795">
    <property type="entry name" value="HupE_UreJ_2"/>
    <property type="match status" value="1"/>
</dbReference>
<keyword evidence="4" id="KW-1185">Reference proteome</keyword>
<feature type="signal peptide" evidence="2">
    <location>
        <begin position="1"/>
        <end position="27"/>
    </location>
</feature>
<name>A0A975DBD8_9GAMM</name>
<feature type="transmembrane region" description="Helical" evidence="1">
    <location>
        <begin position="122"/>
        <end position="142"/>
    </location>
</feature>
<evidence type="ECO:0000313" key="3">
    <source>
        <dbReference type="EMBL" id="QTH63828.1"/>
    </source>
</evidence>
<evidence type="ECO:0000313" key="4">
    <source>
        <dbReference type="Proteomes" id="UP000682739"/>
    </source>
</evidence>
<keyword evidence="1" id="KW-1133">Transmembrane helix</keyword>
<feature type="transmembrane region" description="Helical" evidence="1">
    <location>
        <begin position="186"/>
        <end position="209"/>
    </location>
</feature>
<evidence type="ECO:0000256" key="1">
    <source>
        <dbReference type="SAM" id="Phobius"/>
    </source>
</evidence>
<keyword evidence="1" id="KW-0812">Transmembrane</keyword>
<feature type="transmembrane region" description="Helical" evidence="1">
    <location>
        <begin position="221"/>
        <end position="239"/>
    </location>
</feature>
<dbReference type="EMBL" id="CP072110">
    <property type="protein sequence ID" value="QTH63828.1"/>
    <property type="molecule type" value="Genomic_DNA"/>
</dbReference>